<sequence length="464" mass="52781">MEFPFGHHHRRDPEEDERRERPPPYFGQPPPPPQPYYQENEYAAPPPPRPVPPPYYQEPEFSLPPPPPRPYHQESHVSHVHHSTDRPEGFGSFNYQQPPPPEPTHVRHVYHASHDKPEGLGSFNYQQSPPPPPAAASGAVHVSHVSHEKTETGHHHSFLHHHSHSGSGPAPFPALSGKPTVRFFCKAEPNFSLTIRNGKVVLAPSDPSDQFQHWYKDERLSTRVKDEEGFPCFALVNKVTGQAVKHSIGATHPVQLIPYNPDVLDESVLWTESKDIGDGYRAVRMVNNIRLNVDAFHGDKKSGGVHDGTTIVLWEWNKGDNQRWRIVPYFWEDEALLSLLRVSHQLIELFLILFWSFDGYMCRIVASHWYKDQRCSTEVKDSEGCPRVAMVNKATNLAMKHGKGPTEPVRLEPYDPSDEKDVTLLWTQSQDFGDGYRTIKMGLMAVADTMHHLHRMESAVDIAC</sequence>
<keyword evidence="2" id="KW-1185">Reference proteome</keyword>
<dbReference type="EMBL" id="CM039172">
    <property type="protein sequence ID" value="KAH9784348.1"/>
    <property type="molecule type" value="Genomic_DNA"/>
</dbReference>
<evidence type="ECO:0000313" key="1">
    <source>
        <dbReference type="EMBL" id="KAH9784348.1"/>
    </source>
</evidence>
<comment type="caution">
    <text evidence="1">The sequence shown here is derived from an EMBL/GenBank/DDBJ whole genome shotgun (WGS) entry which is preliminary data.</text>
</comment>
<accession>A0ACB8MFU8</accession>
<gene>
    <name evidence="1" type="ORF">KPL71_009625</name>
</gene>
<dbReference type="Proteomes" id="UP000829398">
    <property type="component" value="Chromosome 3"/>
</dbReference>
<organism evidence="1 2">
    <name type="scientific">Citrus sinensis</name>
    <name type="common">Sweet orange</name>
    <name type="synonym">Citrus aurantium var. sinensis</name>
    <dbReference type="NCBI Taxonomy" id="2711"/>
    <lineage>
        <taxon>Eukaryota</taxon>
        <taxon>Viridiplantae</taxon>
        <taxon>Streptophyta</taxon>
        <taxon>Embryophyta</taxon>
        <taxon>Tracheophyta</taxon>
        <taxon>Spermatophyta</taxon>
        <taxon>Magnoliopsida</taxon>
        <taxon>eudicotyledons</taxon>
        <taxon>Gunneridae</taxon>
        <taxon>Pentapetalae</taxon>
        <taxon>rosids</taxon>
        <taxon>malvids</taxon>
        <taxon>Sapindales</taxon>
        <taxon>Rutaceae</taxon>
        <taxon>Aurantioideae</taxon>
        <taxon>Citrus</taxon>
    </lineage>
</organism>
<proteinExistence type="predicted"/>
<evidence type="ECO:0000313" key="2">
    <source>
        <dbReference type="Proteomes" id="UP000829398"/>
    </source>
</evidence>
<protein>
    <submittedName>
        <fullName evidence="1">Hydroxyproline-rich glycoprotein family protein</fullName>
    </submittedName>
</protein>
<reference evidence="2" key="1">
    <citation type="journal article" date="2023" name="Hortic. Res.">
        <title>A chromosome-level phased genome enabling allele-level studies in sweet orange: a case study on citrus Huanglongbing tolerance.</title>
        <authorList>
            <person name="Wu B."/>
            <person name="Yu Q."/>
            <person name="Deng Z."/>
            <person name="Duan Y."/>
            <person name="Luo F."/>
            <person name="Gmitter F. Jr."/>
        </authorList>
    </citation>
    <scope>NUCLEOTIDE SEQUENCE [LARGE SCALE GENOMIC DNA]</scope>
    <source>
        <strain evidence="2">cv. Valencia</strain>
    </source>
</reference>
<name>A0ACB8MFU8_CITSI</name>